<dbReference type="Proteomes" id="UP001143910">
    <property type="component" value="Unassembled WGS sequence"/>
</dbReference>
<evidence type="ECO:0000313" key="2">
    <source>
        <dbReference type="Proteomes" id="UP001143910"/>
    </source>
</evidence>
<evidence type="ECO:0000313" key="1">
    <source>
        <dbReference type="EMBL" id="KAJ2975143.1"/>
    </source>
</evidence>
<proteinExistence type="predicted"/>
<sequence>MPPSLLPFLYQTRTIRHGVRLATFRQAIRLAHSSSPQTGRRDNSIPFDWEDEPHHDFSGKQSTQESTITPSEAEIFKGIFDEISQGRMPAARKRSPNAIRGHVEPTGVVSSSPLETTARSIVDQARLADFRDKFLSRYPSSLRSAAQVALGLFEMPVNEQGASSYLELKEADAANWAERAMYGQLRSEERARVDALMDRCITDAELWKLMEDEVFSLPKRLGIVQDTVQSTIGKKKGRKVKAMKNAVVAGEPAGQESEAASPSEAKADRQLMDIHGLLYPHFINNGLKLFDTKFARSSPYAFKILPRVKELGLPSYVLGVSTPFYSKLASLYWTRFGDSTSALNILQEMLSTGLYANEESKEVVESMRDHLHGCTWGAQGPFVMAMMESSPYDAGLSQRLENMYQQIQASIMQEKQDGA</sequence>
<name>A0ACC1N8M4_9HYPO</name>
<gene>
    <name evidence="1" type="ORF">NQ176_g5682</name>
</gene>
<organism evidence="1 2">
    <name type="scientific">Zarea fungicola</name>
    <dbReference type="NCBI Taxonomy" id="93591"/>
    <lineage>
        <taxon>Eukaryota</taxon>
        <taxon>Fungi</taxon>
        <taxon>Dikarya</taxon>
        <taxon>Ascomycota</taxon>
        <taxon>Pezizomycotina</taxon>
        <taxon>Sordariomycetes</taxon>
        <taxon>Hypocreomycetidae</taxon>
        <taxon>Hypocreales</taxon>
        <taxon>Cordycipitaceae</taxon>
        <taxon>Zarea</taxon>
    </lineage>
</organism>
<comment type="caution">
    <text evidence="1">The sequence shown here is derived from an EMBL/GenBank/DDBJ whole genome shotgun (WGS) entry which is preliminary data.</text>
</comment>
<reference evidence="1" key="1">
    <citation type="submission" date="2022-08" db="EMBL/GenBank/DDBJ databases">
        <title>Genome Sequence of Lecanicillium fungicola.</title>
        <authorList>
            <person name="Buettner E."/>
        </authorList>
    </citation>
    <scope>NUCLEOTIDE SEQUENCE</scope>
    <source>
        <strain evidence="1">Babe33</strain>
    </source>
</reference>
<protein>
    <submittedName>
        <fullName evidence="1">Uncharacterized protein</fullName>
    </submittedName>
</protein>
<dbReference type="EMBL" id="JANJQO010000742">
    <property type="protein sequence ID" value="KAJ2975143.1"/>
    <property type="molecule type" value="Genomic_DNA"/>
</dbReference>
<accession>A0ACC1N8M4</accession>
<keyword evidence="2" id="KW-1185">Reference proteome</keyword>